<reference evidence="1 2" key="1">
    <citation type="submission" date="2024-07" db="EMBL/GenBank/DDBJ databases">
        <title>Section-level genome sequencing and comparative genomics of Aspergillus sections Usti and Cavernicolus.</title>
        <authorList>
            <consortium name="Lawrence Berkeley National Laboratory"/>
            <person name="Nybo J.L."/>
            <person name="Vesth T.C."/>
            <person name="Theobald S."/>
            <person name="Frisvad J.C."/>
            <person name="Larsen T.O."/>
            <person name="Kjaerboelling I."/>
            <person name="Rothschild-Mancinelli K."/>
            <person name="Lyhne E.K."/>
            <person name="Kogle M.E."/>
            <person name="Barry K."/>
            <person name="Clum A."/>
            <person name="Na H."/>
            <person name="Ledsgaard L."/>
            <person name="Lin J."/>
            <person name="Lipzen A."/>
            <person name="Kuo A."/>
            <person name="Riley R."/>
            <person name="Mondo S."/>
            <person name="Labutti K."/>
            <person name="Haridas S."/>
            <person name="Pangalinan J."/>
            <person name="Salamov A.A."/>
            <person name="Simmons B.A."/>
            <person name="Magnuson J.K."/>
            <person name="Chen J."/>
            <person name="Drula E."/>
            <person name="Henrissat B."/>
            <person name="Wiebenga A."/>
            <person name="Lubbers R.J."/>
            <person name="Gomes A.C."/>
            <person name="Makela M.R."/>
            <person name="Stajich J."/>
            <person name="Grigoriev I.V."/>
            <person name="Mortensen U.H."/>
            <person name="De Vries R.P."/>
            <person name="Baker S.E."/>
            <person name="Andersen M.R."/>
        </authorList>
    </citation>
    <scope>NUCLEOTIDE SEQUENCE [LARGE SCALE GENOMIC DNA]</scope>
    <source>
        <strain evidence="1 2">CBS 588.65</strain>
    </source>
</reference>
<proteinExistence type="predicted"/>
<name>A0ABR4H2J2_9EURO</name>
<dbReference type="EMBL" id="JBFXLT010000085">
    <property type="protein sequence ID" value="KAL2809621.1"/>
    <property type="molecule type" value="Genomic_DNA"/>
</dbReference>
<comment type="caution">
    <text evidence="1">The sequence shown here is derived from an EMBL/GenBank/DDBJ whole genome shotgun (WGS) entry which is preliminary data.</text>
</comment>
<gene>
    <name evidence="1" type="ORF">BJX63DRAFT_349033</name>
</gene>
<organism evidence="1 2">
    <name type="scientific">Aspergillus granulosus</name>
    <dbReference type="NCBI Taxonomy" id="176169"/>
    <lineage>
        <taxon>Eukaryota</taxon>
        <taxon>Fungi</taxon>
        <taxon>Dikarya</taxon>
        <taxon>Ascomycota</taxon>
        <taxon>Pezizomycotina</taxon>
        <taxon>Eurotiomycetes</taxon>
        <taxon>Eurotiomycetidae</taxon>
        <taxon>Eurotiales</taxon>
        <taxon>Aspergillaceae</taxon>
        <taxon>Aspergillus</taxon>
        <taxon>Aspergillus subgen. Nidulantes</taxon>
    </lineage>
</organism>
<evidence type="ECO:0000313" key="1">
    <source>
        <dbReference type="EMBL" id="KAL2809621.1"/>
    </source>
</evidence>
<keyword evidence="2" id="KW-1185">Reference proteome</keyword>
<dbReference type="Proteomes" id="UP001610334">
    <property type="component" value="Unassembled WGS sequence"/>
</dbReference>
<sequence>MVALMPVVSLHCLEAKHRITERDVVIGSLREHRGALLFLLPWRHIVACYIIVIRHSDWPCRSLMSGLASCRVDYNMLITFGIGICQRNGTNLSYLGVLQRTKYEELVMDQIN</sequence>
<accession>A0ABR4H2J2</accession>
<protein>
    <submittedName>
        <fullName evidence="1">Uncharacterized protein</fullName>
    </submittedName>
</protein>
<evidence type="ECO:0000313" key="2">
    <source>
        <dbReference type="Proteomes" id="UP001610334"/>
    </source>
</evidence>